<gene>
    <name evidence="1" type="ORF">COLO4_25949</name>
</gene>
<accession>A0A1R3HZH6</accession>
<dbReference type="AlphaFoldDB" id="A0A1R3HZH6"/>
<dbReference type="Gene3D" id="1.10.1280.10">
    <property type="entry name" value="Di-copper center containing domain from catechol oxidase"/>
    <property type="match status" value="1"/>
</dbReference>
<sequence length="83" mass="9566">MTEMTPGAGTLRVMFPDPPKRVRRPTYRLDDDYIAKYNKAVSIMKSLPFDDPRNFVRQATCTVNFAQEPTNNKTPMTIEAREL</sequence>
<name>A0A1R3HZH6_9ROSI</name>
<dbReference type="SUPFAM" id="SSF48056">
    <property type="entry name" value="Di-copper centre-containing domain"/>
    <property type="match status" value="1"/>
</dbReference>
<dbReference type="EMBL" id="AWUE01019189">
    <property type="protein sequence ID" value="OMO75651.1"/>
    <property type="molecule type" value="Genomic_DNA"/>
</dbReference>
<proteinExistence type="predicted"/>
<protein>
    <submittedName>
        <fullName evidence="1">Uncharacterized protein</fullName>
    </submittedName>
</protein>
<dbReference type="OrthoDB" id="6132182at2759"/>
<comment type="caution">
    <text evidence="1">The sequence shown here is derived from an EMBL/GenBank/DDBJ whole genome shotgun (WGS) entry which is preliminary data.</text>
</comment>
<keyword evidence="2" id="KW-1185">Reference proteome</keyword>
<organism evidence="1 2">
    <name type="scientific">Corchorus olitorius</name>
    <dbReference type="NCBI Taxonomy" id="93759"/>
    <lineage>
        <taxon>Eukaryota</taxon>
        <taxon>Viridiplantae</taxon>
        <taxon>Streptophyta</taxon>
        <taxon>Embryophyta</taxon>
        <taxon>Tracheophyta</taxon>
        <taxon>Spermatophyta</taxon>
        <taxon>Magnoliopsida</taxon>
        <taxon>eudicotyledons</taxon>
        <taxon>Gunneridae</taxon>
        <taxon>Pentapetalae</taxon>
        <taxon>rosids</taxon>
        <taxon>malvids</taxon>
        <taxon>Malvales</taxon>
        <taxon>Malvaceae</taxon>
        <taxon>Grewioideae</taxon>
        <taxon>Apeibeae</taxon>
        <taxon>Corchorus</taxon>
    </lineage>
</organism>
<evidence type="ECO:0000313" key="2">
    <source>
        <dbReference type="Proteomes" id="UP000187203"/>
    </source>
</evidence>
<dbReference type="STRING" id="93759.A0A1R3HZH6"/>
<evidence type="ECO:0000313" key="1">
    <source>
        <dbReference type="EMBL" id="OMO75651.1"/>
    </source>
</evidence>
<reference evidence="2" key="1">
    <citation type="submission" date="2013-09" db="EMBL/GenBank/DDBJ databases">
        <title>Corchorus olitorius genome sequencing.</title>
        <authorList>
            <person name="Alam M."/>
            <person name="Haque M.S."/>
            <person name="Islam M.S."/>
            <person name="Emdad E.M."/>
            <person name="Islam M.M."/>
            <person name="Ahmed B."/>
            <person name="Halim A."/>
            <person name="Hossen Q.M.M."/>
            <person name="Hossain M.Z."/>
            <person name="Ahmed R."/>
            <person name="Khan M.M."/>
            <person name="Islam R."/>
            <person name="Rashid M.M."/>
            <person name="Khan S.A."/>
            <person name="Rahman M.S."/>
            <person name="Alam M."/>
            <person name="Yahiya A.S."/>
            <person name="Khan M.S."/>
            <person name="Azam M.S."/>
            <person name="Haque T."/>
            <person name="Lashkar M.Z.H."/>
            <person name="Akhand A.I."/>
            <person name="Morshed G."/>
            <person name="Roy S."/>
            <person name="Uddin K.S."/>
            <person name="Rabeya T."/>
            <person name="Hossain A.S."/>
            <person name="Chowdhury A."/>
            <person name="Snigdha A.R."/>
            <person name="Mortoza M.S."/>
            <person name="Matin S.A."/>
            <person name="Hoque S.M.E."/>
            <person name="Islam M.K."/>
            <person name="Roy D.K."/>
            <person name="Haider R."/>
            <person name="Moosa M.M."/>
            <person name="Elias S.M."/>
            <person name="Hasan A.M."/>
            <person name="Jahan S."/>
            <person name="Shafiuddin M."/>
            <person name="Mahmood N."/>
            <person name="Shommy N.S."/>
        </authorList>
    </citation>
    <scope>NUCLEOTIDE SEQUENCE [LARGE SCALE GENOMIC DNA]</scope>
    <source>
        <strain evidence="2">cv. O-4</strain>
    </source>
</reference>
<dbReference type="Proteomes" id="UP000187203">
    <property type="component" value="Unassembled WGS sequence"/>
</dbReference>
<dbReference type="InterPro" id="IPR008922">
    <property type="entry name" value="Di-copper_centre_dom_sf"/>
</dbReference>